<protein>
    <recommendedName>
        <fullName evidence="2">NADP-dependent oxidoreductase domain-containing protein</fullName>
    </recommendedName>
</protein>
<organism evidence="3 4">
    <name type="scientific">Fusarium falciforme</name>
    <dbReference type="NCBI Taxonomy" id="195108"/>
    <lineage>
        <taxon>Eukaryota</taxon>
        <taxon>Fungi</taxon>
        <taxon>Dikarya</taxon>
        <taxon>Ascomycota</taxon>
        <taxon>Pezizomycotina</taxon>
        <taxon>Sordariomycetes</taxon>
        <taxon>Hypocreomycetidae</taxon>
        <taxon>Hypocreales</taxon>
        <taxon>Nectriaceae</taxon>
        <taxon>Fusarium</taxon>
        <taxon>Fusarium solani species complex</taxon>
    </lineage>
</organism>
<dbReference type="AlphaFoldDB" id="A0A9W8V098"/>
<dbReference type="InterPro" id="IPR036812">
    <property type="entry name" value="NAD(P)_OxRdtase_dom_sf"/>
</dbReference>
<comment type="caution">
    <text evidence="3">The sequence shown here is derived from an EMBL/GenBank/DDBJ whole genome shotgun (WGS) entry which is preliminary data.</text>
</comment>
<dbReference type="InterPro" id="IPR020471">
    <property type="entry name" value="AKR"/>
</dbReference>
<gene>
    <name evidence="3" type="ORF">NW755_007790</name>
</gene>
<dbReference type="GO" id="GO:0016491">
    <property type="term" value="F:oxidoreductase activity"/>
    <property type="evidence" value="ECO:0007669"/>
    <property type="project" value="UniProtKB-KW"/>
</dbReference>
<dbReference type="Gene3D" id="3.20.20.100">
    <property type="entry name" value="NADP-dependent oxidoreductase domain"/>
    <property type="match status" value="1"/>
</dbReference>
<dbReference type="EMBL" id="JAOQAV010000020">
    <property type="protein sequence ID" value="KAJ4186495.1"/>
    <property type="molecule type" value="Genomic_DNA"/>
</dbReference>
<dbReference type="InterPro" id="IPR023210">
    <property type="entry name" value="NADP_OxRdtase_dom"/>
</dbReference>
<evidence type="ECO:0000259" key="2">
    <source>
        <dbReference type="Pfam" id="PF00248"/>
    </source>
</evidence>
<sequence length="331" mass="36479">MTDRPNIILGTAHLADPDTFWGQSDEHILEAFSILKKHGHSKLDSAVAYAGSEDKLGSLAAGTAHGLTIDTKWRGGWAIEEADHSAKGILAVAEQSLYHLRVSQVDVFYLHAPSYKTPFEETLAGVDAAYRAGIFRRFGLSNFSMKDVQRIYDICKKNNYVLPSVYQGNYSAITRKAEEELFPLLRKLGVAFYAYSPIAGGFLAKSAAQIRAGGTRFSPDQMYGLYHHMYVKDALLNALDDWEGIAAREGISRAELAYRWIVHHSELKGSYADGAVVGASRPSQLEETLSFCDGGPLTDAAVEGIQAIWDKVKDCAPIDNYQAVRGLENRR</sequence>
<dbReference type="Pfam" id="PF00248">
    <property type="entry name" value="Aldo_ket_red"/>
    <property type="match status" value="1"/>
</dbReference>
<dbReference type="PANTHER" id="PTHR43364">
    <property type="entry name" value="NADH-SPECIFIC METHYLGLYOXAL REDUCTASE-RELATED"/>
    <property type="match status" value="1"/>
</dbReference>
<dbReference type="InterPro" id="IPR050523">
    <property type="entry name" value="AKR_Detox_Biosynth"/>
</dbReference>
<dbReference type="CDD" id="cd19075">
    <property type="entry name" value="AKR_AKR7A1-5"/>
    <property type="match status" value="1"/>
</dbReference>
<dbReference type="PANTHER" id="PTHR43364:SF4">
    <property type="entry name" value="NAD(P)-LINKED OXIDOREDUCTASE SUPERFAMILY PROTEIN"/>
    <property type="match status" value="1"/>
</dbReference>
<proteinExistence type="predicted"/>
<accession>A0A9W8V098</accession>
<dbReference type="Proteomes" id="UP001152087">
    <property type="component" value="Unassembled WGS sequence"/>
</dbReference>
<dbReference type="PRINTS" id="PR00069">
    <property type="entry name" value="ALDKETRDTASE"/>
</dbReference>
<keyword evidence="4" id="KW-1185">Reference proteome</keyword>
<evidence type="ECO:0000313" key="3">
    <source>
        <dbReference type="EMBL" id="KAJ4186495.1"/>
    </source>
</evidence>
<evidence type="ECO:0000256" key="1">
    <source>
        <dbReference type="ARBA" id="ARBA00023002"/>
    </source>
</evidence>
<name>A0A9W8V098_9HYPO</name>
<evidence type="ECO:0000313" key="4">
    <source>
        <dbReference type="Proteomes" id="UP001152087"/>
    </source>
</evidence>
<reference evidence="3" key="1">
    <citation type="submission" date="2022-09" db="EMBL/GenBank/DDBJ databases">
        <title>Fusarium specimens isolated from Avocado Roots.</title>
        <authorList>
            <person name="Stajich J."/>
            <person name="Roper C."/>
            <person name="Heimlech-Rivalta G."/>
        </authorList>
    </citation>
    <scope>NUCLEOTIDE SEQUENCE</scope>
    <source>
        <strain evidence="3">A02</strain>
    </source>
</reference>
<dbReference type="SUPFAM" id="SSF51430">
    <property type="entry name" value="NAD(P)-linked oxidoreductase"/>
    <property type="match status" value="1"/>
</dbReference>
<feature type="domain" description="NADP-dependent oxidoreductase" evidence="2">
    <location>
        <begin position="6"/>
        <end position="309"/>
    </location>
</feature>
<keyword evidence="1" id="KW-0560">Oxidoreductase</keyword>